<accession>G0QQ96</accession>
<evidence type="ECO:0000256" key="5">
    <source>
        <dbReference type="ARBA" id="ARBA00022676"/>
    </source>
</evidence>
<evidence type="ECO:0000259" key="13">
    <source>
        <dbReference type="Pfam" id="PF00534"/>
    </source>
</evidence>
<dbReference type="InParanoid" id="G0QQ96"/>
<dbReference type="EMBL" id="GL983617">
    <property type="protein sequence ID" value="EGR32597.1"/>
    <property type="molecule type" value="Genomic_DNA"/>
</dbReference>
<feature type="domain" description="Glycosyl transferase family 1" evidence="13">
    <location>
        <begin position="257"/>
        <end position="427"/>
    </location>
</feature>
<dbReference type="EC" id="2.4.1.131" evidence="3"/>
<evidence type="ECO:0000256" key="7">
    <source>
        <dbReference type="ARBA" id="ARBA00022692"/>
    </source>
</evidence>
<evidence type="ECO:0000256" key="10">
    <source>
        <dbReference type="ARBA" id="ARBA00023136"/>
    </source>
</evidence>
<organism evidence="15 16">
    <name type="scientific">Ichthyophthirius multifiliis</name>
    <name type="common">White spot disease agent</name>
    <name type="synonym">Ich</name>
    <dbReference type="NCBI Taxonomy" id="5932"/>
    <lineage>
        <taxon>Eukaryota</taxon>
        <taxon>Sar</taxon>
        <taxon>Alveolata</taxon>
        <taxon>Ciliophora</taxon>
        <taxon>Intramacronucleata</taxon>
        <taxon>Oligohymenophorea</taxon>
        <taxon>Hymenostomatida</taxon>
        <taxon>Ophryoglenina</taxon>
        <taxon>Ichthyophthirius</taxon>
    </lineage>
</organism>
<evidence type="ECO:0000256" key="11">
    <source>
        <dbReference type="ARBA" id="ARBA00045065"/>
    </source>
</evidence>
<dbReference type="Pfam" id="PF00534">
    <property type="entry name" value="Glycos_transf_1"/>
    <property type="match status" value="1"/>
</dbReference>
<sequence>MQIIFKQQKIKNSFFTSILVLQKQIYFLFFLIKQKSNAAGGGEKVLYCIIKSIFNLNLSKDLFEIVIYSCEQEQGNNILQKAKDRFNLDLLQYQDQIKFIKVPFRFLLEPFSFATLFFQVIGILIYTYICLFKYPPDIFYDTTGLSFSYFIVKKMSYSKVISYVHYPFISQDMINDVLKNNQSFNNRGIFANWRILKNLKIIYYIILVKFYKKMGSYADLIFTNSSWTDNHIKKLWKNQKTIKLYPPCNIKDLILLQKNQKNIQIMSFAQFRPEKNHLLQINIINKVFKRFDDFQKKNIIFKIVGSTRNQNDIQLLQNLKNQIKDFNLVQNVHFIENPQYTQVIQLLQESTIGLHTMKDEHFGISVVEMMAAGLVVLSHNSAGPKMDIIQNNSFGFLCENEEEYIEKLLYVINNQSIRNNIVKNARQKIMVFSDEQFIEKCKNYFKDFLELKI</sequence>
<protein>
    <recommendedName>
        <fullName evidence="4">GDP-Man:Man(3)GlcNAc(2)-PP-Dol alpha-1,2-mannosyltransferase</fullName>
        <ecNumber evidence="3">2.4.1.131</ecNumber>
    </recommendedName>
</protein>
<dbReference type="GO" id="GO:0004377">
    <property type="term" value="F:GDP-Man:Man(3)GlcNAc(2)-PP-Dol alpha-1,2-mannosyltransferase activity"/>
    <property type="evidence" value="ECO:0007669"/>
    <property type="project" value="UniProtKB-EC"/>
</dbReference>
<dbReference type="Proteomes" id="UP000008983">
    <property type="component" value="Unassembled WGS sequence"/>
</dbReference>
<dbReference type="eggNOG" id="KOG1387">
    <property type="taxonomic scope" value="Eukaryota"/>
</dbReference>
<dbReference type="OrthoDB" id="2276068at2759"/>
<comment type="subcellular location">
    <subcellularLocation>
        <location evidence="1">Endoplasmic reticulum membrane</location>
        <topology evidence="1">Single-pass membrane protein</topology>
    </subcellularLocation>
</comment>
<keyword evidence="6" id="KW-0808">Transferase</keyword>
<dbReference type="InterPro" id="IPR001296">
    <property type="entry name" value="Glyco_trans_1"/>
</dbReference>
<dbReference type="RefSeq" id="XP_004036583.1">
    <property type="nucleotide sequence ID" value="XM_004036535.1"/>
</dbReference>
<evidence type="ECO:0000313" key="16">
    <source>
        <dbReference type="Proteomes" id="UP000008983"/>
    </source>
</evidence>
<evidence type="ECO:0000256" key="8">
    <source>
        <dbReference type="ARBA" id="ARBA00022824"/>
    </source>
</evidence>
<dbReference type="SUPFAM" id="SSF53756">
    <property type="entry name" value="UDP-Glycosyltransferase/glycogen phosphorylase"/>
    <property type="match status" value="1"/>
</dbReference>
<evidence type="ECO:0000313" key="15">
    <source>
        <dbReference type="EMBL" id="EGR32597.1"/>
    </source>
</evidence>
<evidence type="ECO:0000256" key="2">
    <source>
        <dbReference type="ARBA" id="ARBA00004922"/>
    </source>
</evidence>
<keyword evidence="7 12" id="KW-0812">Transmembrane</keyword>
<dbReference type="InterPro" id="IPR038013">
    <property type="entry name" value="ALG11"/>
</dbReference>
<evidence type="ECO:0000256" key="9">
    <source>
        <dbReference type="ARBA" id="ARBA00022989"/>
    </source>
</evidence>
<name>G0QQ96_ICHMU</name>
<evidence type="ECO:0000256" key="12">
    <source>
        <dbReference type="SAM" id="Phobius"/>
    </source>
</evidence>
<evidence type="ECO:0000256" key="4">
    <source>
        <dbReference type="ARBA" id="ARBA00022018"/>
    </source>
</evidence>
<dbReference type="InterPro" id="IPR031814">
    <property type="entry name" value="ALG11_N"/>
</dbReference>
<evidence type="ECO:0000259" key="14">
    <source>
        <dbReference type="Pfam" id="PF15924"/>
    </source>
</evidence>
<dbReference type="GeneID" id="14908795"/>
<keyword evidence="5" id="KW-0328">Glycosyltransferase</keyword>
<proteinExistence type="predicted"/>
<dbReference type="GO" id="GO:0005789">
    <property type="term" value="C:endoplasmic reticulum membrane"/>
    <property type="evidence" value="ECO:0007669"/>
    <property type="project" value="UniProtKB-SubCell"/>
</dbReference>
<evidence type="ECO:0000256" key="1">
    <source>
        <dbReference type="ARBA" id="ARBA00004389"/>
    </source>
</evidence>
<evidence type="ECO:0000256" key="3">
    <source>
        <dbReference type="ARBA" id="ARBA00012645"/>
    </source>
</evidence>
<reference evidence="15 16" key="1">
    <citation type="submission" date="2011-07" db="EMBL/GenBank/DDBJ databases">
        <authorList>
            <person name="Coyne R."/>
            <person name="Brami D."/>
            <person name="Johnson J."/>
            <person name="Hostetler J."/>
            <person name="Hannick L."/>
            <person name="Clark T."/>
            <person name="Cassidy-Hanley D."/>
            <person name="Inman J."/>
        </authorList>
    </citation>
    <scope>NUCLEOTIDE SEQUENCE [LARGE SCALE GENOMIC DNA]</scope>
    <source>
        <strain evidence="15 16">G5</strain>
    </source>
</reference>
<gene>
    <name evidence="15" type="ORF">IMG5_076270</name>
</gene>
<dbReference type="PANTHER" id="PTHR45919:SF1">
    <property type="entry name" value="GDP-MAN:MAN(3)GLCNAC(2)-PP-DOL ALPHA-1,2-MANNOSYLTRANSFERASE"/>
    <property type="match status" value="1"/>
</dbReference>
<comment type="pathway">
    <text evidence="2">Protein modification; protein glycosylation.</text>
</comment>
<dbReference type="Gene3D" id="3.40.50.2000">
    <property type="entry name" value="Glycogen Phosphorylase B"/>
    <property type="match status" value="1"/>
</dbReference>
<keyword evidence="9 12" id="KW-1133">Transmembrane helix</keyword>
<dbReference type="GO" id="GO:0006487">
    <property type="term" value="P:protein N-linked glycosylation"/>
    <property type="evidence" value="ECO:0007669"/>
    <property type="project" value="TreeGrafter"/>
</dbReference>
<keyword evidence="10 12" id="KW-0472">Membrane</keyword>
<dbReference type="OMA" id="ARLYGWV"/>
<feature type="domain" description="ALG11 mannosyltransferase N-terminal" evidence="14">
    <location>
        <begin position="35"/>
        <end position="236"/>
    </location>
</feature>
<keyword evidence="16" id="KW-1185">Reference proteome</keyword>
<dbReference type="PANTHER" id="PTHR45919">
    <property type="entry name" value="GDP-MAN:MAN(3)GLCNAC(2)-PP-DOL ALPHA-1,2-MANNOSYLTRANSFERASE"/>
    <property type="match status" value="1"/>
</dbReference>
<dbReference type="STRING" id="857967.G0QQ96"/>
<dbReference type="AlphaFoldDB" id="G0QQ96"/>
<comment type="catalytic activity">
    <reaction evidence="11">
        <text>an alpha-D-Man-(1-&gt;3)-[alpha-D-Man-(1-&gt;6)]-beta-D-Man-(1-&gt;4)-beta-D-GlcNAc-(1-&gt;4)-alpha-D-GlcNAc-diphospho-di-trans,poly-cis-dolichol + 2 GDP-alpha-D-mannose = an alpha-D-Man-(1-&gt;2)-alpha-D-Man-(1-&gt;2)-alpha-D-Man-(1-&gt;3)-[alpha-D-Man-(1-&gt;6)]-beta-D-Man-(1-&gt;4)-beta-D-GlcNAc-(1-&gt;4)-alpha-D-GlcNAc-diphospho-di-trans,poly-cis-dolichol + 2 GDP + 2 H(+)</text>
        <dbReference type="Rhea" id="RHEA:29523"/>
        <dbReference type="Rhea" id="RHEA-COMP:19515"/>
        <dbReference type="Rhea" id="RHEA-COMP:19516"/>
        <dbReference type="ChEBI" id="CHEBI:15378"/>
        <dbReference type="ChEBI" id="CHEBI:57527"/>
        <dbReference type="ChEBI" id="CHEBI:58189"/>
        <dbReference type="ChEBI" id="CHEBI:132511"/>
        <dbReference type="ChEBI" id="CHEBI:132515"/>
        <dbReference type="EC" id="2.4.1.131"/>
    </reaction>
    <physiologicalReaction direction="left-to-right" evidence="11">
        <dbReference type="Rhea" id="RHEA:29524"/>
    </physiologicalReaction>
</comment>
<evidence type="ECO:0000256" key="6">
    <source>
        <dbReference type="ARBA" id="ARBA00022679"/>
    </source>
</evidence>
<keyword evidence="8" id="KW-0256">Endoplasmic reticulum</keyword>
<feature type="transmembrane region" description="Helical" evidence="12">
    <location>
        <begin position="111"/>
        <end position="131"/>
    </location>
</feature>
<dbReference type="Pfam" id="PF15924">
    <property type="entry name" value="ALG11_N"/>
    <property type="match status" value="1"/>
</dbReference>